<dbReference type="SUPFAM" id="SSF53098">
    <property type="entry name" value="Ribonuclease H-like"/>
    <property type="match status" value="1"/>
</dbReference>
<evidence type="ECO:0008006" key="3">
    <source>
        <dbReference type="Google" id="ProtNLM"/>
    </source>
</evidence>
<organism evidence="1 2">
    <name type="scientific">Asterophora parasitica</name>
    <dbReference type="NCBI Taxonomy" id="117018"/>
    <lineage>
        <taxon>Eukaryota</taxon>
        <taxon>Fungi</taxon>
        <taxon>Dikarya</taxon>
        <taxon>Basidiomycota</taxon>
        <taxon>Agaricomycotina</taxon>
        <taxon>Agaricomycetes</taxon>
        <taxon>Agaricomycetidae</taxon>
        <taxon>Agaricales</taxon>
        <taxon>Tricholomatineae</taxon>
        <taxon>Lyophyllaceae</taxon>
        <taxon>Asterophora</taxon>
    </lineage>
</organism>
<dbReference type="Gene3D" id="3.30.420.10">
    <property type="entry name" value="Ribonuclease H-like superfamily/Ribonuclease H"/>
    <property type="match status" value="1"/>
</dbReference>
<accession>A0A9P7G401</accession>
<keyword evidence="2" id="KW-1185">Reference proteome</keyword>
<sequence>MQRSKDRALTAAEQHHQIAPISVYCDSSGFEGGIGTATVLYVGGTEKSSLKYHLGTDAHHTVYEAKIVGLTMGLHLLTSLTRRLDAQTVIGSNSQATIWALNNERLHPAYYLLDHAHSAAKKLHVTQDYIVCKAECQAAKSAGIDWADCTYRVFNLQVHWTPGHLNFAPNE</sequence>
<dbReference type="AlphaFoldDB" id="A0A9P7G401"/>
<evidence type="ECO:0000313" key="2">
    <source>
        <dbReference type="Proteomes" id="UP000775547"/>
    </source>
</evidence>
<evidence type="ECO:0000313" key="1">
    <source>
        <dbReference type="EMBL" id="KAG5640107.1"/>
    </source>
</evidence>
<comment type="caution">
    <text evidence="1">The sequence shown here is derived from an EMBL/GenBank/DDBJ whole genome shotgun (WGS) entry which is preliminary data.</text>
</comment>
<reference evidence="1" key="2">
    <citation type="submission" date="2021-10" db="EMBL/GenBank/DDBJ databases">
        <title>Phylogenomics reveals ancestral predisposition of the termite-cultivated fungus Termitomyces towards a domesticated lifestyle.</title>
        <authorList>
            <person name="Auxier B."/>
            <person name="Grum-Grzhimaylo A."/>
            <person name="Cardenas M.E."/>
            <person name="Lodge J.D."/>
            <person name="Laessoe T."/>
            <person name="Pedersen O."/>
            <person name="Smith M.E."/>
            <person name="Kuyper T.W."/>
            <person name="Franco-Molano E.A."/>
            <person name="Baroni T.J."/>
            <person name="Aanen D.K."/>
        </authorList>
    </citation>
    <scope>NUCLEOTIDE SEQUENCE</scope>
    <source>
        <strain evidence="1">AP01</strain>
        <tissue evidence="1">Mycelium</tissue>
    </source>
</reference>
<name>A0A9P7G401_9AGAR</name>
<dbReference type="OrthoDB" id="3265515at2759"/>
<protein>
    <recommendedName>
        <fullName evidence="3">RNase H type-1 domain-containing protein</fullName>
    </recommendedName>
</protein>
<proteinExistence type="predicted"/>
<dbReference type="GO" id="GO:0003676">
    <property type="term" value="F:nucleic acid binding"/>
    <property type="evidence" value="ECO:0007669"/>
    <property type="project" value="InterPro"/>
</dbReference>
<dbReference type="EMBL" id="JABCKV010001205">
    <property type="protein sequence ID" value="KAG5640107.1"/>
    <property type="molecule type" value="Genomic_DNA"/>
</dbReference>
<dbReference type="Proteomes" id="UP000775547">
    <property type="component" value="Unassembled WGS sequence"/>
</dbReference>
<dbReference type="InterPro" id="IPR036397">
    <property type="entry name" value="RNaseH_sf"/>
</dbReference>
<reference evidence="1" key="1">
    <citation type="submission" date="2020-07" db="EMBL/GenBank/DDBJ databases">
        <authorList>
            <person name="Nieuwenhuis M."/>
            <person name="Van De Peppel L.J.J."/>
        </authorList>
    </citation>
    <scope>NUCLEOTIDE SEQUENCE</scope>
    <source>
        <strain evidence="1">AP01</strain>
        <tissue evidence="1">Mycelium</tissue>
    </source>
</reference>
<dbReference type="InterPro" id="IPR012337">
    <property type="entry name" value="RNaseH-like_sf"/>
</dbReference>
<gene>
    <name evidence="1" type="ORF">DXG03_001189</name>
</gene>